<dbReference type="Gramene" id="ONK72685">
    <property type="protein sequence ID" value="ONK72685"/>
    <property type="gene ID" value="A4U43_C04F22020"/>
</dbReference>
<evidence type="ECO:0000313" key="1">
    <source>
        <dbReference type="EMBL" id="ONK72685.1"/>
    </source>
</evidence>
<proteinExistence type="predicted"/>
<reference evidence="2" key="1">
    <citation type="journal article" date="2017" name="Nat. Commun.">
        <title>The asparagus genome sheds light on the origin and evolution of a young Y chromosome.</title>
        <authorList>
            <person name="Harkess A."/>
            <person name="Zhou J."/>
            <person name="Xu C."/>
            <person name="Bowers J.E."/>
            <person name="Van der Hulst R."/>
            <person name="Ayyampalayam S."/>
            <person name="Mercati F."/>
            <person name="Riccardi P."/>
            <person name="McKain M.R."/>
            <person name="Kakrana A."/>
            <person name="Tang H."/>
            <person name="Ray J."/>
            <person name="Groenendijk J."/>
            <person name="Arikit S."/>
            <person name="Mathioni S.M."/>
            <person name="Nakano M."/>
            <person name="Shan H."/>
            <person name="Telgmann-Rauber A."/>
            <person name="Kanno A."/>
            <person name="Yue Z."/>
            <person name="Chen H."/>
            <person name="Li W."/>
            <person name="Chen Y."/>
            <person name="Xu X."/>
            <person name="Zhang Y."/>
            <person name="Luo S."/>
            <person name="Chen H."/>
            <person name="Gao J."/>
            <person name="Mao Z."/>
            <person name="Pires J.C."/>
            <person name="Luo M."/>
            <person name="Kudrna D."/>
            <person name="Wing R.A."/>
            <person name="Meyers B.C."/>
            <person name="Yi K."/>
            <person name="Kong H."/>
            <person name="Lavrijsen P."/>
            <person name="Sunseri F."/>
            <person name="Falavigna A."/>
            <person name="Ye Y."/>
            <person name="Leebens-Mack J.H."/>
            <person name="Chen G."/>
        </authorList>
    </citation>
    <scope>NUCLEOTIDE SEQUENCE [LARGE SCALE GENOMIC DNA]</scope>
    <source>
        <strain evidence="2">cv. DH0086</strain>
    </source>
</reference>
<dbReference type="AlphaFoldDB" id="A0A5P1F2V7"/>
<protein>
    <submittedName>
        <fullName evidence="1">Uncharacterized protein</fullName>
    </submittedName>
</protein>
<organism evidence="1 2">
    <name type="scientific">Asparagus officinalis</name>
    <name type="common">Garden asparagus</name>
    <dbReference type="NCBI Taxonomy" id="4686"/>
    <lineage>
        <taxon>Eukaryota</taxon>
        <taxon>Viridiplantae</taxon>
        <taxon>Streptophyta</taxon>
        <taxon>Embryophyta</taxon>
        <taxon>Tracheophyta</taxon>
        <taxon>Spermatophyta</taxon>
        <taxon>Magnoliopsida</taxon>
        <taxon>Liliopsida</taxon>
        <taxon>Asparagales</taxon>
        <taxon>Asparagaceae</taxon>
        <taxon>Asparagoideae</taxon>
        <taxon>Asparagus</taxon>
    </lineage>
</organism>
<gene>
    <name evidence="1" type="ORF">A4U43_C04F22020</name>
</gene>
<sequence length="70" mass="8106">MAKDVAERKVAALKVERQGHRTKKSAILAKLKEEIGHYQHEIIERDGQIKYLAEEVKRKNRARIDAHECA</sequence>
<dbReference type="Proteomes" id="UP000243459">
    <property type="component" value="Chromosome 4"/>
</dbReference>
<accession>A0A5P1F2V7</accession>
<dbReference type="EMBL" id="CM007384">
    <property type="protein sequence ID" value="ONK72685.1"/>
    <property type="molecule type" value="Genomic_DNA"/>
</dbReference>
<keyword evidence="2" id="KW-1185">Reference proteome</keyword>
<evidence type="ECO:0000313" key="2">
    <source>
        <dbReference type="Proteomes" id="UP000243459"/>
    </source>
</evidence>
<name>A0A5P1F2V7_ASPOF</name>